<keyword evidence="1" id="KW-1185">Reference proteome</keyword>
<sequence length="115" mass="13004">MAAEPCQHCSHYAKQTAALEKCEQGVLWAFWWSSLFDGRTIVFLRCAIMASPQLMFSSTVCPAAAAILNQDDWLPRLQDPCCLFKLGIFLDLIHVLVTVGHLYSTHKLVIEHQEK</sequence>
<gene>
    <name evidence="2" type="primary">LYRM4</name>
</gene>
<dbReference type="InParanoid" id="A0A6P7YNJ5"/>
<dbReference type="CTD" id="57128"/>
<dbReference type="KEGG" id="muo:115473717"/>
<dbReference type="Proteomes" id="UP000515156">
    <property type="component" value="Chromosome 1"/>
</dbReference>
<evidence type="ECO:0000313" key="1">
    <source>
        <dbReference type="Proteomes" id="UP000515156"/>
    </source>
</evidence>
<dbReference type="GeneID" id="115473717"/>
<accession>A0A6P7YNJ5</accession>
<protein>
    <submittedName>
        <fullName evidence="2">LYR motif-containing protein 4 isoform X1</fullName>
    </submittedName>
</protein>
<reference evidence="2" key="1">
    <citation type="submission" date="2025-08" db="UniProtKB">
        <authorList>
            <consortium name="RefSeq"/>
        </authorList>
    </citation>
    <scope>IDENTIFICATION</scope>
</reference>
<dbReference type="AlphaFoldDB" id="A0A6P7YNJ5"/>
<organism evidence="1 2">
    <name type="scientific">Microcaecilia unicolor</name>
    <dbReference type="NCBI Taxonomy" id="1415580"/>
    <lineage>
        <taxon>Eukaryota</taxon>
        <taxon>Metazoa</taxon>
        <taxon>Chordata</taxon>
        <taxon>Craniata</taxon>
        <taxon>Vertebrata</taxon>
        <taxon>Euteleostomi</taxon>
        <taxon>Amphibia</taxon>
        <taxon>Gymnophiona</taxon>
        <taxon>Siphonopidae</taxon>
        <taxon>Microcaecilia</taxon>
    </lineage>
</organism>
<dbReference type="RefSeq" id="XP_030064629.1">
    <property type="nucleotide sequence ID" value="XM_030208769.1"/>
</dbReference>
<name>A0A6P7YNJ5_9AMPH</name>
<evidence type="ECO:0000313" key="2">
    <source>
        <dbReference type="RefSeq" id="XP_030064629.1"/>
    </source>
</evidence>
<proteinExistence type="predicted"/>